<organism evidence="1">
    <name type="scientific">Medicago truncatula</name>
    <name type="common">Barrel medic</name>
    <name type="synonym">Medicago tribuloides</name>
    <dbReference type="NCBI Taxonomy" id="3880"/>
    <lineage>
        <taxon>Eukaryota</taxon>
        <taxon>Viridiplantae</taxon>
        <taxon>Streptophyta</taxon>
        <taxon>Embryophyta</taxon>
        <taxon>Tracheophyta</taxon>
        <taxon>Spermatophyta</taxon>
        <taxon>Magnoliopsida</taxon>
        <taxon>eudicotyledons</taxon>
        <taxon>Gunneridae</taxon>
        <taxon>Pentapetalae</taxon>
        <taxon>rosids</taxon>
        <taxon>fabids</taxon>
        <taxon>Fabales</taxon>
        <taxon>Fabaceae</taxon>
        <taxon>Papilionoideae</taxon>
        <taxon>50 kb inversion clade</taxon>
        <taxon>NPAAA clade</taxon>
        <taxon>Hologalegina</taxon>
        <taxon>IRL clade</taxon>
        <taxon>Trifolieae</taxon>
        <taxon>Medicago</taxon>
    </lineage>
</organism>
<sequence>MFVFKRVQKGIKIIHIMYFTYILNEQKKEVITRMTM</sequence>
<dbReference type="EMBL" id="BT050873">
    <property type="protein sequence ID" value="ACJ83541.1"/>
    <property type="molecule type" value="mRNA"/>
</dbReference>
<reference evidence="1" key="1">
    <citation type="submission" date="2008-12" db="EMBL/GenBank/DDBJ databases">
        <title>Medicago truncatula full length cdna cloning project.</title>
        <authorList>
            <person name="Moskal W."/>
            <person name="Chan A."/>
            <person name="Cheung F."/>
            <person name="Xiao Y."/>
            <person name="Town C.D."/>
        </authorList>
    </citation>
    <scope>NUCLEOTIDE SEQUENCE</scope>
</reference>
<dbReference type="AlphaFoldDB" id="B7FFV0"/>
<proteinExistence type="evidence at transcript level"/>
<accession>B7FFV0</accession>
<evidence type="ECO:0000313" key="1">
    <source>
        <dbReference type="EMBL" id="ACJ83541.1"/>
    </source>
</evidence>
<name>B7FFV0_MEDTR</name>
<protein>
    <submittedName>
        <fullName evidence="1">Uncharacterized protein</fullName>
    </submittedName>
</protein>